<keyword evidence="8" id="KW-1133">Transmembrane helix</keyword>
<dbReference type="GO" id="GO:0046872">
    <property type="term" value="F:metal ion binding"/>
    <property type="evidence" value="ECO:0007669"/>
    <property type="project" value="UniProtKB-KW"/>
</dbReference>
<evidence type="ECO:0000259" key="9">
    <source>
        <dbReference type="Pfam" id="PF03264"/>
    </source>
</evidence>
<keyword evidence="8" id="KW-0472">Membrane</keyword>
<evidence type="ECO:0000313" key="11">
    <source>
        <dbReference type="Proteomes" id="UP000197032"/>
    </source>
</evidence>
<dbReference type="Gene3D" id="1.10.3820.10">
    <property type="entry name" value="Di-heme elbow motif domain"/>
    <property type="match status" value="1"/>
</dbReference>
<evidence type="ECO:0000256" key="4">
    <source>
        <dbReference type="ARBA" id="ARBA00022723"/>
    </source>
</evidence>
<dbReference type="Pfam" id="PF03264">
    <property type="entry name" value="Cytochrom_NNT"/>
    <property type="match status" value="1"/>
</dbReference>
<evidence type="ECO:0000256" key="6">
    <source>
        <dbReference type="ARBA" id="ARBA00022982"/>
    </source>
</evidence>
<dbReference type="SUPFAM" id="SSF48695">
    <property type="entry name" value="Multiheme cytochromes"/>
    <property type="match status" value="1"/>
</dbReference>
<dbReference type="RefSeq" id="WP_088554678.1">
    <property type="nucleotide sequence ID" value="NZ_BDGJ01000164.1"/>
</dbReference>
<dbReference type="Proteomes" id="UP000197032">
    <property type="component" value="Unassembled WGS sequence"/>
</dbReference>
<sequence>MRKLFRWFWSKYLATTEGRLKLFIMVAGFFLFSIGASIVALQATSQADFCATCHEMRPEYVTWKASAHNTVSCVKCHIEPGLDNFVRHKIESLRQLYVHFTESYTLPITIPYGKEIENEVCMQCHSVKRVVTPSGDITLPHYRHAEKGILCVDCHEGVAHGRIAKRQLTLDGNFEAWTEATGRAQMIDKYTKPRMVTCMECHRSKGIDTGCDACHKKLGDPESHQVANWLTTHGKLAEKDLENCKKCHSYANVELNLEDPIGGTVNAAAEYARRNPFCGDCHSRRPPSHRRDDWLIEHAAAAEPDSSSCLVCHNVGKPTAAGKTTKTYCNQCHTGQHRGNWRQQHPVTVRVEGGVRAECFTCHSQRQCARCHMAGEKEG</sequence>
<proteinExistence type="predicted"/>
<evidence type="ECO:0000256" key="5">
    <source>
        <dbReference type="ARBA" id="ARBA00022729"/>
    </source>
</evidence>
<evidence type="ECO:0000256" key="8">
    <source>
        <dbReference type="SAM" id="Phobius"/>
    </source>
</evidence>
<dbReference type="InterPro" id="IPR036280">
    <property type="entry name" value="Multihaem_cyt_sf"/>
</dbReference>
<keyword evidence="2" id="KW-0813">Transport</keyword>
<evidence type="ECO:0000256" key="1">
    <source>
        <dbReference type="ARBA" id="ARBA00004196"/>
    </source>
</evidence>
<feature type="domain" description="NapC/NirT cytochrome c N-terminal" evidence="9">
    <location>
        <begin position="22"/>
        <end position="161"/>
    </location>
</feature>
<accession>A0A1Z5HVZ4</accession>
<keyword evidence="8" id="KW-0812">Transmembrane</keyword>
<dbReference type="AlphaFoldDB" id="A0A1Z5HVZ4"/>
<keyword evidence="3" id="KW-0349">Heme</keyword>
<organism evidence="10 11">
    <name type="scientific">Calderihabitans maritimus</name>
    <dbReference type="NCBI Taxonomy" id="1246530"/>
    <lineage>
        <taxon>Bacteria</taxon>
        <taxon>Bacillati</taxon>
        <taxon>Bacillota</taxon>
        <taxon>Clostridia</taxon>
        <taxon>Neomoorellales</taxon>
        <taxon>Calderihabitantaceae</taxon>
        <taxon>Calderihabitans</taxon>
    </lineage>
</organism>
<evidence type="ECO:0000256" key="3">
    <source>
        <dbReference type="ARBA" id="ARBA00022617"/>
    </source>
</evidence>
<name>A0A1Z5HVZ4_9FIRM</name>
<dbReference type="OrthoDB" id="7062189at2"/>
<comment type="subcellular location">
    <subcellularLocation>
        <location evidence="1">Cell envelope</location>
    </subcellularLocation>
</comment>
<keyword evidence="5" id="KW-0732">Signal</keyword>
<dbReference type="InterPro" id="IPR051829">
    <property type="entry name" value="Multiheme_Cytochr_ET"/>
</dbReference>
<feature type="transmembrane region" description="Helical" evidence="8">
    <location>
        <begin position="20"/>
        <end position="41"/>
    </location>
</feature>
<reference evidence="11" key="1">
    <citation type="journal article" date="2017" name="Appl. Environ. Microbiol.">
        <title>Genomic Analysis of Calderihabitans maritimus KKC1, a Thermophilic, Hydrogenogenic, Carboxydotrophic Bacterium Isolated from Marine Sediment.</title>
        <authorList>
            <person name="Omae K."/>
            <person name="Yoneda Y."/>
            <person name="Fukuyama Y."/>
            <person name="Yoshida T."/>
            <person name="Sako Y."/>
        </authorList>
    </citation>
    <scope>NUCLEOTIDE SEQUENCE [LARGE SCALE GENOMIC DNA]</scope>
    <source>
        <strain evidence="11">KKC1</strain>
    </source>
</reference>
<dbReference type="EMBL" id="BDGJ01000164">
    <property type="protein sequence ID" value="GAW93578.1"/>
    <property type="molecule type" value="Genomic_DNA"/>
</dbReference>
<protein>
    <submittedName>
        <fullName evidence="10">NapC/NirT cytochrome c domain protein</fullName>
    </submittedName>
</protein>
<evidence type="ECO:0000256" key="2">
    <source>
        <dbReference type="ARBA" id="ARBA00022448"/>
    </source>
</evidence>
<dbReference type="InterPro" id="IPR038266">
    <property type="entry name" value="NapC/NirT_cytc_sf"/>
</dbReference>
<feature type="non-terminal residue" evidence="10">
    <location>
        <position position="379"/>
    </location>
</feature>
<dbReference type="PANTHER" id="PTHR35038">
    <property type="entry name" value="DISSIMILATORY SULFITE REDUCTASE SIRA"/>
    <property type="match status" value="1"/>
</dbReference>
<dbReference type="Gene3D" id="3.90.10.10">
    <property type="entry name" value="Cytochrome C3"/>
    <property type="match status" value="1"/>
</dbReference>
<evidence type="ECO:0000256" key="7">
    <source>
        <dbReference type="ARBA" id="ARBA00023004"/>
    </source>
</evidence>
<dbReference type="InterPro" id="IPR005126">
    <property type="entry name" value="NapC/NirT_cyt_c_N"/>
</dbReference>
<dbReference type="GO" id="GO:0030313">
    <property type="term" value="C:cell envelope"/>
    <property type="evidence" value="ECO:0007669"/>
    <property type="project" value="UniProtKB-SubCell"/>
</dbReference>
<gene>
    <name evidence="10" type="ORF">KKC1_27080</name>
</gene>
<keyword evidence="7" id="KW-0408">Iron</keyword>
<keyword evidence="4" id="KW-0479">Metal-binding</keyword>
<keyword evidence="6" id="KW-0249">Electron transport</keyword>
<comment type="caution">
    <text evidence="10">The sequence shown here is derived from an EMBL/GenBank/DDBJ whole genome shotgun (WGS) entry which is preliminary data.</text>
</comment>
<evidence type="ECO:0000313" key="10">
    <source>
        <dbReference type="EMBL" id="GAW93578.1"/>
    </source>
</evidence>
<keyword evidence="11" id="KW-1185">Reference proteome</keyword>